<reference evidence="2" key="1">
    <citation type="submission" date="2022-11" db="UniProtKB">
        <authorList>
            <consortium name="WormBaseParasite"/>
        </authorList>
    </citation>
    <scope>IDENTIFICATION</scope>
</reference>
<evidence type="ECO:0000313" key="1">
    <source>
        <dbReference type="Proteomes" id="UP000887540"/>
    </source>
</evidence>
<dbReference type="AlphaFoldDB" id="A0A914D9G7"/>
<organism evidence="1 2">
    <name type="scientific">Acrobeloides nanus</name>
    <dbReference type="NCBI Taxonomy" id="290746"/>
    <lineage>
        <taxon>Eukaryota</taxon>
        <taxon>Metazoa</taxon>
        <taxon>Ecdysozoa</taxon>
        <taxon>Nematoda</taxon>
        <taxon>Chromadorea</taxon>
        <taxon>Rhabditida</taxon>
        <taxon>Tylenchina</taxon>
        <taxon>Cephalobomorpha</taxon>
        <taxon>Cephaloboidea</taxon>
        <taxon>Cephalobidae</taxon>
        <taxon>Acrobeloides</taxon>
    </lineage>
</organism>
<dbReference type="Proteomes" id="UP000887540">
    <property type="component" value="Unplaced"/>
</dbReference>
<accession>A0A914D9G7</accession>
<keyword evidence="1" id="KW-1185">Reference proteome</keyword>
<sequence>IQNASSDIEKEYIKNAVSSQKTKHKREFYRRKVEEMKNLTMAMAKILAVD</sequence>
<dbReference type="WBParaSite" id="ACRNAN_scaffold21326.g7548.t1">
    <property type="protein sequence ID" value="ACRNAN_scaffold21326.g7548.t1"/>
    <property type="gene ID" value="ACRNAN_scaffold21326.g7548"/>
</dbReference>
<name>A0A914D9G7_9BILA</name>
<protein>
    <submittedName>
        <fullName evidence="2">Uncharacterized protein</fullName>
    </submittedName>
</protein>
<proteinExistence type="predicted"/>
<evidence type="ECO:0000313" key="2">
    <source>
        <dbReference type="WBParaSite" id="ACRNAN_scaffold21326.g7548.t1"/>
    </source>
</evidence>